<evidence type="ECO:0000256" key="7">
    <source>
        <dbReference type="ARBA" id="ARBA00023136"/>
    </source>
</evidence>
<sequence>MSNSSSFPGNDSSYSSVPVPDWRPFGFTTTPEQRWSPGPPYTTPSLQANLFFRVFLGVISVLVSGVPARLLWRNGEFAATVFCTAVVIRNIGYIINALIWRNDNVAEWYDGVGWCDLQVYINFASDTAFNTCLFEIMRSLYSKVGLDRVASFSAKERLRNQLISAAVIFTIPVVQLVLTYFTMLRRYNISTLVGCTTIYHFDWLFFVFYVMPTPVFVTLAAILAALVFRRFRRIEKATRQVVHSHDTIMSARQHLVRRKLYFMTLGILIIVVPLICALFVLNILDGWSYWSDPYDYELIVHGPDPFNHRFISFTTSDMVRFVDMNINYIPTLTSFFIFWIFGTTTEALNDYRRLLLLFGLGYIFPKLHQEYIREEGRRGERSWLSSLSRIFPNRGTRLASHSSSTKEFQRPTVNHVSHAVTAVQSQSWDSEKNGPSCSGARVPTTEANPWPDLSDIAEQSTSSTHPKPPNHNPLNLFRTSLPSASFQMMPAISLSIPGSSGKRKDSSEEILPSSASRARSAPPLSPLRKKTTPTKPKSAEEGDVPSLNAKTPNDAVIWTGNAPDIAHVNTRVWASESGRTNWDREPDEDGRHLGVTVRTEMRVASTIEEAMAASVAARMQAQARPRADHHQGADTS</sequence>
<evidence type="ECO:0000313" key="12">
    <source>
        <dbReference type="EMBL" id="KAK0646340.1"/>
    </source>
</evidence>
<feature type="compositionally biased region" description="Basic and acidic residues" evidence="10">
    <location>
        <begin position="625"/>
        <end position="636"/>
    </location>
</feature>
<evidence type="ECO:0000256" key="8">
    <source>
        <dbReference type="ARBA" id="ARBA00023170"/>
    </source>
</evidence>
<evidence type="ECO:0000256" key="2">
    <source>
        <dbReference type="ARBA" id="ARBA00011085"/>
    </source>
</evidence>
<evidence type="ECO:0000256" key="3">
    <source>
        <dbReference type="ARBA" id="ARBA00022507"/>
    </source>
</evidence>
<feature type="region of interest" description="Disordered" evidence="10">
    <location>
        <begin position="423"/>
        <end position="478"/>
    </location>
</feature>
<keyword evidence="7 11" id="KW-0472">Membrane</keyword>
<dbReference type="GO" id="GO:0004932">
    <property type="term" value="F:mating-type factor pheromone receptor activity"/>
    <property type="evidence" value="ECO:0007669"/>
    <property type="project" value="InterPro"/>
</dbReference>
<dbReference type="GO" id="GO:0005886">
    <property type="term" value="C:plasma membrane"/>
    <property type="evidence" value="ECO:0007669"/>
    <property type="project" value="TreeGrafter"/>
</dbReference>
<name>A0AA40CPK2_9PEZI</name>
<evidence type="ECO:0000256" key="9">
    <source>
        <dbReference type="ARBA" id="ARBA00023224"/>
    </source>
</evidence>
<feature type="transmembrane region" description="Helical" evidence="11">
    <location>
        <begin position="162"/>
        <end position="183"/>
    </location>
</feature>
<evidence type="ECO:0000256" key="6">
    <source>
        <dbReference type="ARBA" id="ARBA00023040"/>
    </source>
</evidence>
<feature type="transmembrane region" description="Helical" evidence="11">
    <location>
        <begin position="50"/>
        <end position="72"/>
    </location>
</feature>
<dbReference type="CDD" id="cd14966">
    <property type="entry name" value="7tmD_STE3"/>
    <property type="match status" value="1"/>
</dbReference>
<comment type="caution">
    <text evidence="12">The sequence shown here is derived from an EMBL/GenBank/DDBJ whole genome shotgun (WGS) entry which is preliminary data.</text>
</comment>
<keyword evidence="8 12" id="KW-0675">Receptor</keyword>
<feature type="region of interest" description="Disordered" evidence="10">
    <location>
        <begin position="495"/>
        <end position="550"/>
    </location>
</feature>
<feature type="transmembrane region" description="Helical" evidence="11">
    <location>
        <begin position="203"/>
        <end position="228"/>
    </location>
</feature>
<organism evidence="12 13">
    <name type="scientific">Cercophora newfieldiana</name>
    <dbReference type="NCBI Taxonomy" id="92897"/>
    <lineage>
        <taxon>Eukaryota</taxon>
        <taxon>Fungi</taxon>
        <taxon>Dikarya</taxon>
        <taxon>Ascomycota</taxon>
        <taxon>Pezizomycotina</taxon>
        <taxon>Sordariomycetes</taxon>
        <taxon>Sordariomycetidae</taxon>
        <taxon>Sordariales</taxon>
        <taxon>Lasiosphaeriaceae</taxon>
        <taxon>Cercophora</taxon>
    </lineage>
</organism>
<evidence type="ECO:0000256" key="5">
    <source>
        <dbReference type="ARBA" id="ARBA00022989"/>
    </source>
</evidence>
<evidence type="ECO:0000256" key="11">
    <source>
        <dbReference type="SAM" id="Phobius"/>
    </source>
</evidence>
<feature type="compositionally biased region" description="Low complexity" evidence="10">
    <location>
        <begin position="511"/>
        <end position="522"/>
    </location>
</feature>
<keyword evidence="6" id="KW-0297">G-protein coupled receptor</keyword>
<feature type="transmembrane region" description="Helical" evidence="11">
    <location>
        <begin position="328"/>
        <end position="348"/>
    </location>
</feature>
<accession>A0AA40CPK2</accession>
<feature type="transmembrane region" description="Helical" evidence="11">
    <location>
        <begin position="260"/>
        <end position="284"/>
    </location>
</feature>
<evidence type="ECO:0000313" key="13">
    <source>
        <dbReference type="Proteomes" id="UP001174936"/>
    </source>
</evidence>
<feature type="transmembrane region" description="Helical" evidence="11">
    <location>
        <begin position="79"/>
        <end position="99"/>
    </location>
</feature>
<feature type="region of interest" description="Disordered" evidence="10">
    <location>
        <begin position="616"/>
        <end position="636"/>
    </location>
</feature>
<dbReference type="PRINTS" id="PR00899">
    <property type="entry name" value="GPCRSTE3"/>
</dbReference>
<dbReference type="PANTHER" id="PTHR28097:SF1">
    <property type="entry name" value="PHEROMONE A FACTOR RECEPTOR"/>
    <property type="match status" value="1"/>
</dbReference>
<feature type="compositionally biased region" description="Polar residues" evidence="10">
    <location>
        <begin position="423"/>
        <end position="436"/>
    </location>
</feature>
<dbReference type="GO" id="GO:0000750">
    <property type="term" value="P:pheromone-dependent signal transduction involved in conjugation with cellular fusion"/>
    <property type="evidence" value="ECO:0007669"/>
    <property type="project" value="TreeGrafter"/>
</dbReference>
<dbReference type="Pfam" id="PF02076">
    <property type="entry name" value="STE3"/>
    <property type="match status" value="1"/>
</dbReference>
<reference evidence="12" key="1">
    <citation type="submission" date="2023-06" db="EMBL/GenBank/DDBJ databases">
        <title>Genome-scale phylogeny and comparative genomics of the fungal order Sordariales.</title>
        <authorList>
            <consortium name="Lawrence Berkeley National Laboratory"/>
            <person name="Hensen N."/>
            <person name="Bonometti L."/>
            <person name="Westerberg I."/>
            <person name="Brannstrom I.O."/>
            <person name="Guillou S."/>
            <person name="Cros-Aarteil S."/>
            <person name="Calhoun S."/>
            <person name="Haridas S."/>
            <person name="Kuo A."/>
            <person name="Mondo S."/>
            <person name="Pangilinan J."/>
            <person name="Riley R."/>
            <person name="Labutti K."/>
            <person name="Andreopoulos B."/>
            <person name="Lipzen A."/>
            <person name="Chen C."/>
            <person name="Yanf M."/>
            <person name="Daum C."/>
            <person name="Ng V."/>
            <person name="Clum A."/>
            <person name="Steindorff A."/>
            <person name="Ohm R."/>
            <person name="Martin F."/>
            <person name="Silar P."/>
            <person name="Natvig D."/>
            <person name="Lalanne C."/>
            <person name="Gautier V."/>
            <person name="Ament-Velasquez S.L."/>
            <person name="Kruys A."/>
            <person name="Hutchinson M.I."/>
            <person name="Powell A.J."/>
            <person name="Barry K."/>
            <person name="Miller A.N."/>
            <person name="Grigoriev I.V."/>
            <person name="Debuchy R."/>
            <person name="Gladieux P."/>
            <person name="Thoren M.H."/>
            <person name="Johannesson H."/>
        </authorList>
    </citation>
    <scope>NUCLEOTIDE SEQUENCE</scope>
    <source>
        <strain evidence="12">SMH2532-1</strain>
    </source>
</reference>
<keyword evidence="5 11" id="KW-1133">Transmembrane helix</keyword>
<keyword evidence="3" id="KW-0589">Pheromone response</keyword>
<protein>
    <submittedName>
        <fullName evidence="12">Pheromone A receptor-domain-containing protein</fullName>
    </submittedName>
</protein>
<evidence type="ECO:0000256" key="10">
    <source>
        <dbReference type="SAM" id="MobiDB-lite"/>
    </source>
</evidence>
<dbReference type="EMBL" id="JAULSV010000004">
    <property type="protein sequence ID" value="KAK0646340.1"/>
    <property type="molecule type" value="Genomic_DNA"/>
</dbReference>
<comment type="subcellular location">
    <subcellularLocation>
        <location evidence="1">Membrane</location>
        <topology evidence="1">Multi-pass membrane protein</topology>
    </subcellularLocation>
</comment>
<evidence type="ECO:0000256" key="1">
    <source>
        <dbReference type="ARBA" id="ARBA00004141"/>
    </source>
</evidence>
<proteinExistence type="inferred from homology"/>
<keyword evidence="9" id="KW-0807">Transducer</keyword>
<keyword evidence="4 11" id="KW-0812">Transmembrane</keyword>
<evidence type="ECO:0000256" key="4">
    <source>
        <dbReference type="ARBA" id="ARBA00022692"/>
    </source>
</evidence>
<comment type="similarity">
    <text evidence="2">Belongs to the G-protein coupled receptor 4 family.</text>
</comment>
<keyword evidence="13" id="KW-1185">Reference proteome</keyword>
<gene>
    <name evidence="12" type="ORF">B0T16DRAFT_458268</name>
</gene>
<dbReference type="PANTHER" id="PTHR28097">
    <property type="entry name" value="PHEROMONE A FACTOR RECEPTOR"/>
    <property type="match status" value="1"/>
</dbReference>
<dbReference type="AlphaFoldDB" id="A0AA40CPK2"/>
<dbReference type="Proteomes" id="UP001174936">
    <property type="component" value="Unassembled WGS sequence"/>
</dbReference>
<dbReference type="InterPro" id="IPR001499">
    <property type="entry name" value="GPCR_STE3"/>
</dbReference>